<organism evidence="2 3">
    <name type="scientific">Methylomonas koyamae</name>
    <dbReference type="NCBI Taxonomy" id="702114"/>
    <lineage>
        <taxon>Bacteria</taxon>
        <taxon>Pseudomonadati</taxon>
        <taxon>Pseudomonadota</taxon>
        <taxon>Gammaproteobacteria</taxon>
        <taxon>Methylococcales</taxon>
        <taxon>Methylococcaceae</taxon>
        <taxon>Methylomonas</taxon>
    </lineage>
</organism>
<feature type="region of interest" description="Disordered" evidence="1">
    <location>
        <begin position="353"/>
        <end position="431"/>
    </location>
</feature>
<dbReference type="RefSeq" id="WP_064026504.1">
    <property type="nucleotide sequence ID" value="NZ_CP023669.1"/>
</dbReference>
<protein>
    <submittedName>
        <fullName evidence="2">Uncharacterized protein</fullName>
    </submittedName>
</protein>
<dbReference type="EMBL" id="LUUL01000065">
    <property type="protein sequence ID" value="OAI27193.1"/>
    <property type="molecule type" value="Genomic_DNA"/>
</dbReference>
<dbReference type="InterPro" id="IPR027417">
    <property type="entry name" value="P-loop_NTPase"/>
</dbReference>
<dbReference type="PANTHER" id="PTHR35894">
    <property type="entry name" value="GENERAL SECRETION PATHWAY PROTEIN A-RELATED"/>
    <property type="match status" value="1"/>
</dbReference>
<feature type="region of interest" description="Disordered" evidence="1">
    <location>
        <begin position="265"/>
        <end position="332"/>
    </location>
</feature>
<feature type="compositionally biased region" description="Low complexity" evidence="1">
    <location>
        <begin position="273"/>
        <end position="298"/>
    </location>
</feature>
<gene>
    <name evidence="2" type="ORF">A1356_09940</name>
</gene>
<sequence>MLDNDDLTYSYQRRSVNNSPERALITLERSQKLDLLVHLLANLQQSLIVCGPDGIGKTTLLETVRQNRKDLWDIVLLRATPNSSFESLVVELLRGLNLKTASAFDINALRDACTRQKMVLLVDDAGDLSPGLLTMLIELADSIPGLRLVFAMSHDQFHIKSGTDKVVEECHFIELPPLNRKQCGEYLQNLSAQPGAVLSFNAVTDSLVEQVYRDTHGIPGKILAELPKLAHYQSRKTARTGLWLGIAAIAAGAGYVALKLMPSEPAPPPEPAPLTLAEPAKPAEPTAEAASPAPAVSVPEPPEPASPQPQPAAPAMPAAAASAPAQVQAPAPVHAPASAPAVTAAAPELAPAPVKPESAAASVEQGSIGQSAAPAPVNADAAPKPGATEPAAVAASAESAPAPAAAAAPPVATAPAKPAERKPGKPISEGGDYDWIMAQPPNNFTLQVMVLSDKAAVTRFLKKYADYRDALTYYPINKGEQEKYVLIYGSFATAAEAQQFKAVMPNDFKQALEKRFRAVHKESRR</sequence>
<dbReference type="SUPFAM" id="SSF52540">
    <property type="entry name" value="P-loop containing nucleoside triphosphate hydrolases"/>
    <property type="match status" value="1"/>
</dbReference>
<feature type="compositionally biased region" description="Low complexity" evidence="1">
    <location>
        <begin position="315"/>
        <end position="332"/>
    </location>
</feature>
<dbReference type="KEGG" id="mko:MKLM6_0227"/>
<dbReference type="GO" id="GO:0016887">
    <property type="term" value="F:ATP hydrolysis activity"/>
    <property type="evidence" value="ECO:0007669"/>
    <property type="project" value="InterPro"/>
</dbReference>
<dbReference type="PROSITE" id="PS51724">
    <property type="entry name" value="SPOR"/>
    <property type="match status" value="1"/>
</dbReference>
<dbReference type="Gene3D" id="3.40.50.300">
    <property type="entry name" value="P-loop containing nucleotide triphosphate hydrolases"/>
    <property type="match status" value="1"/>
</dbReference>
<dbReference type="InterPro" id="IPR007730">
    <property type="entry name" value="SPOR-like_dom"/>
</dbReference>
<name>A0A291IE87_9GAMM</name>
<dbReference type="PANTHER" id="PTHR35894:SF1">
    <property type="entry name" value="PHOSPHORIBULOKINASE _ URIDINE KINASE FAMILY"/>
    <property type="match status" value="1"/>
</dbReference>
<evidence type="ECO:0000313" key="3">
    <source>
        <dbReference type="Proteomes" id="UP000077734"/>
    </source>
</evidence>
<dbReference type="Gene3D" id="3.30.70.1070">
    <property type="entry name" value="Sporulation related repeat"/>
    <property type="match status" value="1"/>
</dbReference>
<dbReference type="AlphaFoldDB" id="A0A291IE87"/>
<evidence type="ECO:0000313" key="2">
    <source>
        <dbReference type="EMBL" id="OAI27193.1"/>
    </source>
</evidence>
<proteinExistence type="predicted"/>
<dbReference type="Pfam" id="PF05036">
    <property type="entry name" value="SPOR"/>
    <property type="match status" value="1"/>
</dbReference>
<keyword evidence="3" id="KW-1185">Reference proteome</keyword>
<dbReference type="GO" id="GO:0042834">
    <property type="term" value="F:peptidoglycan binding"/>
    <property type="evidence" value="ECO:0007669"/>
    <property type="project" value="InterPro"/>
</dbReference>
<feature type="compositionally biased region" description="Pro residues" evidence="1">
    <location>
        <begin position="299"/>
        <end position="314"/>
    </location>
</feature>
<reference evidence="2 3" key="1">
    <citation type="submission" date="2016-03" db="EMBL/GenBank/DDBJ databases">
        <authorList>
            <person name="Heylen K."/>
            <person name="De Vos P."/>
            <person name="Vekeman B."/>
        </authorList>
    </citation>
    <scope>NUCLEOTIDE SEQUENCE [LARGE SCALE GENOMIC DNA]</scope>
    <source>
        <strain evidence="2 3">R-49807</strain>
    </source>
</reference>
<dbReference type="Pfam" id="PF13401">
    <property type="entry name" value="AAA_22"/>
    <property type="match status" value="1"/>
</dbReference>
<feature type="compositionally biased region" description="Low complexity" evidence="1">
    <location>
        <begin position="372"/>
        <end position="417"/>
    </location>
</feature>
<comment type="caution">
    <text evidence="2">The sequence shown here is derived from an EMBL/GenBank/DDBJ whole genome shotgun (WGS) entry which is preliminary data.</text>
</comment>
<dbReference type="InterPro" id="IPR049945">
    <property type="entry name" value="AAA_22"/>
</dbReference>
<dbReference type="InterPro" id="IPR052026">
    <property type="entry name" value="ExeA_AAA_ATPase_DNA-bind"/>
</dbReference>
<evidence type="ECO:0000256" key="1">
    <source>
        <dbReference type="SAM" id="MobiDB-lite"/>
    </source>
</evidence>
<dbReference type="InterPro" id="IPR036680">
    <property type="entry name" value="SPOR-like_sf"/>
</dbReference>
<accession>A0A291IE87</accession>
<dbReference type="Proteomes" id="UP000077734">
    <property type="component" value="Unassembled WGS sequence"/>
</dbReference>